<feature type="compositionally biased region" description="Polar residues" evidence="1">
    <location>
        <begin position="111"/>
        <end position="120"/>
    </location>
</feature>
<feature type="region of interest" description="Disordered" evidence="1">
    <location>
        <begin position="101"/>
        <end position="127"/>
    </location>
</feature>
<gene>
    <name evidence="2" type="ORF">HYC85_028881</name>
</gene>
<name>A0A7J7FWC2_CAMSI</name>
<dbReference type="Proteomes" id="UP000593564">
    <property type="component" value="Unassembled WGS sequence"/>
</dbReference>
<accession>A0A7J7FWC2</accession>
<protein>
    <recommendedName>
        <fullName evidence="4">Retrotransposon gag domain-containing protein</fullName>
    </recommendedName>
</protein>
<evidence type="ECO:0000313" key="3">
    <source>
        <dbReference type="Proteomes" id="UP000593564"/>
    </source>
</evidence>
<dbReference type="AlphaFoldDB" id="A0A7J7FWC2"/>
<dbReference type="PANTHER" id="PTHR33223">
    <property type="entry name" value="CCHC-TYPE DOMAIN-CONTAINING PROTEIN"/>
    <property type="match status" value="1"/>
</dbReference>
<sequence>MAEAFVAQYSYNTQIEITTRDLETTRQEPKESFSEFVARWRAKASMMTIRPTDKDQIRMVVRNLQPKLMQKMIVLPFPTFSDLHEMGVQIEDAMKQGLIDREKEQPRRAFTRSSNATTSGDAAARSSEVGMVATTTPRAATPFVAASTSNPRTLDYLPRGKRVFTPLYMSLSKALGVLLRKGHLKPLEQRPLPDPLPPKHDPTKYCAFHQQTGHDTDSCVRLRHEIQNLIDNGVISAPGPANLGSLSASRFDPSPSNLEPEFRTFNGQPQREACVAMLKQPSNKRHQSQIRKIRSKEACKARSEAPPQTRGKNVRYARRAEDGSFRLTIMRYGAIQTRGNFPLLFNALRCHSNKGQLSVAIQCVAVPFKQGATFRCHAALFEQGGNFRPDSTLKGTLLARKGTTEVNNKGLKALSSSKQRECCAILHICAKKGICSIENRRVQPRSCENSKIRIYLKLYRFQTAKQKKRGKIEASECVSPSANSAIVLRMYLFRPYHYSEV</sequence>
<organism evidence="2 3">
    <name type="scientific">Camellia sinensis</name>
    <name type="common">Tea plant</name>
    <name type="synonym">Thea sinensis</name>
    <dbReference type="NCBI Taxonomy" id="4442"/>
    <lineage>
        <taxon>Eukaryota</taxon>
        <taxon>Viridiplantae</taxon>
        <taxon>Streptophyta</taxon>
        <taxon>Embryophyta</taxon>
        <taxon>Tracheophyta</taxon>
        <taxon>Spermatophyta</taxon>
        <taxon>Magnoliopsida</taxon>
        <taxon>eudicotyledons</taxon>
        <taxon>Gunneridae</taxon>
        <taxon>Pentapetalae</taxon>
        <taxon>asterids</taxon>
        <taxon>Ericales</taxon>
        <taxon>Theaceae</taxon>
        <taxon>Camellia</taxon>
    </lineage>
</organism>
<evidence type="ECO:0000256" key="1">
    <source>
        <dbReference type="SAM" id="MobiDB-lite"/>
    </source>
</evidence>
<dbReference type="PANTHER" id="PTHR33223:SF8">
    <property type="entry name" value="OS04G0172440 PROTEIN"/>
    <property type="match status" value="1"/>
</dbReference>
<reference evidence="2 3" key="2">
    <citation type="submission" date="2020-07" db="EMBL/GenBank/DDBJ databases">
        <title>Genome assembly of wild tea tree DASZ reveals pedigree and selection history of tea varieties.</title>
        <authorList>
            <person name="Zhang W."/>
        </authorList>
    </citation>
    <scope>NUCLEOTIDE SEQUENCE [LARGE SCALE GENOMIC DNA]</scope>
    <source>
        <strain evidence="3">cv. G240</strain>
        <tissue evidence="2">Leaf</tissue>
    </source>
</reference>
<proteinExistence type="predicted"/>
<evidence type="ECO:0008006" key="4">
    <source>
        <dbReference type="Google" id="ProtNLM"/>
    </source>
</evidence>
<dbReference type="EMBL" id="JACBKZ010000014">
    <property type="protein sequence ID" value="KAF5932710.1"/>
    <property type="molecule type" value="Genomic_DNA"/>
</dbReference>
<keyword evidence="3" id="KW-1185">Reference proteome</keyword>
<evidence type="ECO:0000313" key="2">
    <source>
        <dbReference type="EMBL" id="KAF5932710.1"/>
    </source>
</evidence>
<comment type="caution">
    <text evidence="2">The sequence shown here is derived from an EMBL/GenBank/DDBJ whole genome shotgun (WGS) entry which is preliminary data.</text>
</comment>
<reference evidence="3" key="1">
    <citation type="journal article" date="2020" name="Nat. Commun.">
        <title>Genome assembly of wild tea tree DASZ reveals pedigree and selection history of tea varieties.</title>
        <authorList>
            <person name="Zhang W."/>
            <person name="Zhang Y."/>
            <person name="Qiu H."/>
            <person name="Guo Y."/>
            <person name="Wan H."/>
            <person name="Zhang X."/>
            <person name="Scossa F."/>
            <person name="Alseekh S."/>
            <person name="Zhang Q."/>
            <person name="Wang P."/>
            <person name="Xu L."/>
            <person name="Schmidt M.H."/>
            <person name="Jia X."/>
            <person name="Li D."/>
            <person name="Zhu A."/>
            <person name="Guo F."/>
            <person name="Chen W."/>
            <person name="Ni D."/>
            <person name="Usadel B."/>
            <person name="Fernie A.R."/>
            <person name="Wen W."/>
        </authorList>
    </citation>
    <scope>NUCLEOTIDE SEQUENCE [LARGE SCALE GENOMIC DNA]</scope>
    <source>
        <strain evidence="3">cv. G240</strain>
    </source>
</reference>